<dbReference type="AlphaFoldDB" id="A0AAV4IRT6"/>
<dbReference type="Proteomes" id="UP000762676">
    <property type="component" value="Unassembled WGS sequence"/>
</dbReference>
<dbReference type="InterPro" id="IPR012337">
    <property type="entry name" value="RNaseH-like_sf"/>
</dbReference>
<evidence type="ECO:0000259" key="1">
    <source>
        <dbReference type="Pfam" id="PF05699"/>
    </source>
</evidence>
<protein>
    <submittedName>
        <fullName evidence="2">Zinc finger protein 862</fullName>
    </submittedName>
</protein>
<feature type="domain" description="HAT C-terminal dimerisation" evidence="1">
    <location>
        <begin position="48"/>
        <end position="96"/>
    </location>
</feature>
<name>A0AAV4IRT6_9GAST</name>
<evidence type="ECO:0000313" key="3">
    <source>
        <dbReference type="Proteomes" id="UP000762676"/>
    </source>
</evidence>
<dbReference type="Pfam" id="PF05699">
    <property type="entry name" value="Dimer_Tnp_hAT"/>
    <property type="match status" value="1"/>
</dbReference>
<dbReference type="GO" id="GO:0046983">
    <property type="term" value="F:protein dimerization activity"/>
    <property type="evidence" value="ECO:0007669"/>
    <property type="project" value="InterPro"/>
</dbReference>
<evidence type="ECO:0000313" key="2">
    <source>
        <dbReference type="EMBL" id="GFS13274.1"/>
    </source>
</evidence>
<accession>A0AAV4IRT6</accession>
<gene>
    <name evidence="2" type="ORF">ElyMa_006717400</name>
</gene>
<sequence length="130" mass="14596">MLDTLGREFRDYQICSLPESSPEKPMEEQWLQLKKLTDECGAPLLQHLPTFMLNVLSIPHSNAACERIFSLVRRNRTDFRASMSVQTLENLTVLKQSCQSGGCCFNRITDPSLLKSCKEATMVGLSGKGQ</sequence>
<dbReference type="PANTHER" id="PTHR37162">
    <property type="entry name" value="HAT FAMILY DIMERISATION DOMAINCONTAINING PROTEIN-RELATED"/>
    <property type="match status" value="1"/>
</dbReference>
<dbReference type="InterPro" id="IPR008906">
    <property type="entry name" value="HATC_C_dom"/>
</dbReference>
<keyword evidence="3" id="KW-1185">Reference proteome</keyword>
<organism evidence="2 3">
    <name type="scientific">Elysia marginata</name>
    <dbReference type="NCBI Taxonomy" id="1093978"/>
    <lineage>
        <taxon>Eukaryota</taxon>
        <taxon>Metazoa</taxon>
        <taxon>Spiralia</taxon>
        <taxon>Lophotrochozoa</taxon>
        <taxon>Mollusca</taxon>
        <taxon>Gastropoda</taxon>
        <taxon>Heterobranchia</taxon>
        <taxon>Euthyneura</taxon>
        <taxon>Panpulmonata</taxon>
        <taxon>Sacoglossa</taxon>
        <taxon>Placobranchoidea</taxon>
        <taxon>Plakobranchidae</taxon>
        <taxon>Elysia</taxon>
    </lineage>
</organism>
<proteinExistence type="predicted"/>
<dbReference type="PANTHER" id="PTHR37162:SF10">
    <property type="entry name" value="DUF4371 DOMAIN-CONTAINING PROTEIN"/>
    <property type="match status" value="1"/>
</dbReference>
<reference evidence="2 3" key="1">
    <citation type="journal article" date="2021" name="Elife">
        <title>Chloroplast acquisition without the gene transfer in kleptoplastic sea slugs, Plakobranchus ocellatus.</title>
        <authorList>
            <person name="Maeda T."/>
            <person name="Takahashi S."/>
            <person name="Yoshida T."/>
            <person name="Shimamura S."/>
            <person name="Takaki Y."/>
            <person name="Nagai Y."/>
            <person name="Toyoda A."/>
            <person name="Suzuki Y."/>
            <person name="Arimoto A."/>
            <person name="Ishii H."/>
            <person name="Satoh N."/>
            <person name="Nishiyama T."/>
            <person name="Hasebe M."/>
            <person name="Maruyama T."/>
            <person name="Minagawa J."/>
            <person name="Obokata J."/>
            <person name="Shigenobu S."/>
        </authorList>
    </citation>
    <scope>NUCLEOTIDE SEQUENCE [LARGE SCALE GENOMIC DNA]</scope>
</reference>
<dbReference type="EMBL" id="BMAT01013454">
    <property type="protein sequence ID" value="GFS13274.1"/>
    <property type="molecule type" value="Genomic_DNA"/>
</dbReference>
<comment type="caution">
    <text evidence="2">The sequence shown here is derived from an EMBL/GenBank/DDBJ whole genome shotgun (WGS) entry which is preliminary data.</text>
</comment>
<dbReference type="SUPFAM" id="SSF53098">
    <property type="entry name" value="Ribonuclease H-like"/>
    <property type="match status" value="1"/>
</dbReference>